<name>A0A4Y2CM38_ARAVE</name>
<comment type="caution">
    <text evidence="1">The sequence shown here is derived from an EMBL/GenBank/DDBJ whole genome shotgun (WGS) entry which is preliminary data.</text>
</comment>
<accession>A0A4Y2CM38</accession>
<evidence type="ECO:0000313" key="1">
    <source>
        <dbReference type="EMBL" id="GBM05423.1"/>
    </source>
</evidence>
<protein>
    <submittedName>
        <fullName evidence="1">Uncharacterized protein</fullName>
    </submittedName>
</protein>
<keyword evidence="2" id="KW-1185">Reference proteome</keyword>
<proteinExistence type="predicted"/>
<dbReference type="AlphaFoldDB" id="A0A4Y2CM38"/>
<dbReference type="Proteomes" id="UP000499080">
    <property type="component" value="Unassembled WGS sequence"/>
</dbReference>
<organism evidence="1 2">
    <name type="scientific">Araneus ventricosus</name>
    <name type="common">Orbweaver spider</name>
    <name type="synonym">Epeira ventricosa</name>
    <dbReference type="NCBI Taxonomy" id="182803"/>
    <lineage>
        <taxon>Eukaryota</taxon>
        <taxon>Metazoa</taxon>
        <taxon>Ecdysozoa</taxon>
        <taxon>Arthropoda</taxon>
        <taxon>Chelicerata</taxon>
        <taxon>Arachnida</taxon>
        <taxon>Araneae</taxon>
        <taxon>Araneomorphae</taxon>
        <taxon>Entelegynae</taxon>
        <taxon>Araneoidea</taxon>
        <taxon>Araneidae</taxon>
        <taxon>Araneus</taxon>
    </lineage>
</organism>
<evidence type="ECO:0000313" key="2">
    <source>
        <dbReference type="Proteomes" id="UP000499080"/>
    </source>
</evidence>
<reference evidence="1 2" key="1">
    <citation type="journal article" date="2019" name="Sci. Rep.">
        <title>Orb-weaving spider Araneus ventricosus genome elucidates the spidroin gene catalogue.</title>
        <authorList>
            <person name="Kono N."/>
            <person name="Nakamura H."/>
            <person name="Ohtoshi R."/>
            <person name="Moran D.A.P."/>
            <person name="Shinohara A."/>
            <person name="Yoshida Y."/>
            <person name="Fujiwara M."/>
            <person name="Mori M."/>
            <person name="Tomita M."/>
            <person name="Arakawa K."/>
        </authorList>
    </citation>
    <scope>NUCLEOTIDE SEQUENCE [LARGE SCALE GENOMIC DNA]</scope>
</reference>
<dbReference type="EMBL" id="BGPR01000215">
    <property type="protein sequence ID" value="GBM05423.1"/>
    <property type="molecule type" value="Genomic_DNA"/>
</dbReference>
<gene>
    <name evidence="1" type="ORF">AVEN_94726_1</name>
</gene>
<sequence>MNSRRFPSPRKPLWKIRFTTQTPSLTLARPKIRLARIEPTKPAGAGVVVRVLKYLMNKTTSFIVKRKSIPDQGTSDIPVPVQNSTDEGAVGSITTPLPDFGLLSMIQNLKGSNCADFFTSLENIGILSRWSKEQMLIIAEIKLEGPARKFYESSLKKNNELNYDTLKKFYVDSLQRRLLFCHRLCQILLCSTI</sequence>